<gene>
    <name evidence="3" type="ORF">J4035_12590</name>
</gene>
<sequence length="503" mass="54321">MSMRAATADEQRHALDIAYRRAHLSLDDLWLAYFTLGGEAGPMEVEAYLHGLMPLPRGQRDMLAHAVNERLDDLTTRLRVPYTRTLRDPTPITGPLAALAGLLDGTLQAAPEELVRLLPLAADALGVRAVLHVIDYAQRQLVPVHLDPAGRGRIVGGEPLGVDSTLAGQAFQRGHAISSPADDRHRMWVPVIDGVERLGVLEITPGDDEDLDDPQLRRDCLWVANLVGHLISAGGAYGDAFDAVRRTKPRSASGELIWNLIPPLTAGTDRFVIAGQFEPCDDVGGDAFDYALSQETARLAIFDATGHSLASGLAAAAALAASRNSRRSGAGLVEQASAIDDVIATHFADRMMYVSGILAEIDLTTGRLRFIVAGHPAPLLLRDGKIVKSLAGDGRGMFGLQMRAMSVGEETLEPGDRLLLYTDGITEARDRDGQFFGSDRLENFLQRADAAGYPPPETVRRLTRAVMEHQHGRLQDDATVLLASWLPTPSEHPAPGTPRRALT</sequence>
<comment type="caution">
    <text evidence="3">The sequence shown here is derived from an EMBL/GenBank/DDBJ whole genome shotgun (WGS) entry which is preliminary data.</text>
</comment>
<dbReference type="PANTHER" id="PTHR43156">
    <property type="entry name" value="STAGE II SPORULATION PROTEIN E-RELATED"/>
    <property type="match status" value="1"/>
</dbReference>
<dbReference type="RefSeq" id="WP_208289859.1">
    <property type="nucleotide sequence ID" value="NZ_CP074404.1"/>
</dbReference>
<dbReference type="Proteomes" id="UP000678317">
    <property type="component" value="Unassembled WGS sequence"/>
</dbReference>
<reference evidence="3 4" key="1">
    <citation type="submission" date="2021-03" db="EMBL/GenBank/DDBJ databases">
        <title>novel species in genus Cellulomonas.</title>
        <authorList>
            <person name="Zhang G."/>
        </authorList>
    </citation>
    <scope>NUCLEOTIDE SEQUENCE [LARGE SCALE GENOMIC DNA]</scope>
    <source>
        <strain evidence="4">zg-ZUI188</strain>
    </source>
</reference>
<keyword evidence="1" id="KW-0378">Hydrolase</keyword>
<protein>
    <submittedName>
        <fullName evidence="3">Serine/threonine-protein phosphatase</fullName>
    </submittedName>
</protein>
<dbReference type="SMART" id="SM00331">
    <property type="entry name" value="PP2C_SIG"/>
    <property type="match status" value="1"/>
</dbReference>
<evidence type="ECO:0000256" key="1">
    <source>
        <dbReference type="ARBA" id="ARBA00022801"/>
    </source>
</evidence>
<feature type="domain" description="PPM-type phosphatase" evidence="2">
    <location>
        <begin position="268"/>
        <end position="485"/>
    </location>
</feature>
<keyword evidence="4" id="KW-1185">Reference proteome</keyword>
<dbReference type="Gene3D" id="3.60.40.10">
    <property type="entry name" value="PPM-type phosphatase domain"/>
    <property type="match status" value="1"/>
</dbReference>
<evidence type="ECO:0000313" key="4">
    <source>
        <dbReference type="Proteomes" id="UP000678317"/>
    </source>
</evidence>
<dbReference type="InterPro" id="IPR001932">
    <property type="entry name" value="PPM-type_phosphatase-like_dom"/>
</dbReference>
<dbReference type="InterPro" id="IPR052016">
    <property type="entry name" value="Bact_Sigma-Reg"/>
</dbReference>
<evidence type="ECO:0000313" key="3">
    <source>
        <dbReference type="EMBL" id="MBO3085477.1"/>
    </source>
</evidence>
<evidence type="ECO:0000259" key="2">
    <source>
        <dbReference type="SMART" id="SM00331"/>
    </source>
</evidence>
<organism evidence="3 4">
    <name type="scientific">Cellulomonas fengjieae</name>
    <dbReference type="NCBI Taxonomy" id="2819978"/>
    <lineage>
        <taxon>Bacteria</taxon>
        <taxon>Bacillati</taxon>
        <taxon>Actinomycetota</taxon>
        <taxon>Actinomycetes</taxon>
        <taxon>Micrococcales</taxon>
        <taxon>Cellulomonadaceae</taxon>
        <taxon>Cellulomonas</taxon>
    </lineage>
</organism>
<name>A0ABS3SIA5_9CELL</name>
<dbReference type="InterPro" id="IPR036457">
    <property type="entry name" value="PPM-type-like_dom_sf"/>
</dbReference>
<dbReference type="EMBL" id="JAGFBM010000007">
    <property type="protein sequence ID" value="MBO3085477.1"/>
    <property type="molecule type" value="Genomic_DNA"/>
</dbReference>
<dbReference type="PANTHER" id="PTHR43156:SF2">
    <property type="entry name" value="STAGE II SPORULATION PROTEIN E"/>
    <property type="match status" value="1"/>
</dbReference>
<dbReference type="SUPFAM" id="SSF81606">
    <property type="entry name" value="PP2C-like"/>
    <property type="match status" value="1"/>
</dbReference>
<dbReference type="Pfam" id="PF07228">
    <property type="entry name" value="SpoIIE"/>
    <property type="match status" value="1"/>
</dbReference>
<proteinExistence type="predicted"/>
<accession>A0ABS3SIA5</accession>